<organism evidence="2 3">
    <name type="scientific">Pterulicium gracile</name>
    <dbReference type="NCBI Taxonomy" id="1884261"/>
    <lineage>
        <taxon>Eukaryota</taxon>
        <taxon>Fungi</taxon>
        <taxon>Dikarya</taxon>
        <taxon>Basidiomycota</taxon>
        <taxon>Agaricomycotina</taxon>
        <taxon>Agaricomycetes</taxon>
        <taxon>Agaricomycetidae</taxon>
        <taxon>Agaricales</taxon>
        <taxon>Pleurotineae</taxon>
        <taxon>Pterulaceae</taxon>
        <taxon>Pterulicium</taxon>
    </lineage>
</organism>
<dbReference type="AlphaFoldDB" id="A0A5C3R3S3"/>
<reference evidence="2 3" key="1">
    <citation type="journal article" date="2019" name="Nat. Ecol. Evol.">
        <title>Megaphylogeny resolves global patterns of mushroom evolution.</title>
        <authorList>
            <person name="Varga T."/>
            <person name="Krizsan K."/>
            <person name="Foldi C."/>
            <person name="Dima B."/>
            <person name="Sanchez-Garcia M."/>
            <person name="Sanchez-Ramirez S."/>
            <person name="Szollosi G.J."/>
            <person name="Szarkandi J.G."/>
            <person name="Papp V."/>
            <person name="Albert L."/>
            <person name="Andreopoulos W."/>
            <person name="Angelini C."/>
            <person name="Antonin V."/>
            <person name="Barry K.W."/>
            <person name="Bougher N.L."/>
            <person name="Buchanan P."/>
            <person name="Buyck B."/>
            <person name="Bense V."/>
            <person name="Catcheside P."/>
            <person name="Chovatia M."/>
            <person name="Cooper J."/>
            <person name="Damon W."/>
            <person name="Desjardin D."/>
            <person name="Finy P."/>
            <person name="Geml J."/>
            <person name="Haridas S."/>
            <person name="Hughes K."/>
            <person name="Justo A."/>
            <person name="Karasinski D."/>
            <person name="Kautmanova I."/>
            <person name="Kiss B."/>
            <person name="Kocsube S."/>
            <person name="Kotiranta H."/>
            <person name="LaButti K.M."/>
            <person name="Lechner B.E."/>
            <person name="Liimatainen K."/>
            <person name="Lipzen A."/>
            <person name="Lukacs Z."/>
            <person name="Mihaltcheva S."/>
            <person name="Morgado L.N."/>
            <person name="Niskanen T."/>
            <person name="Noordeloos M.E."/>
            <person name="Ohm R.A."/>
            <person name="Ortiz-Santana B."/>
            <person name="Ovrebo C."/>
            <person name="Racz N."/>
            <person name="Riley R."/>
            <person name="Savchenko A."/>
            <person name="Shiryaev A."/>
            <person name="Soop K."/>
            <person name="Spirin V."/>
            <person name="Szebenyi C."/>
            <person name="Tomsovsky M."/>
            <person name="Tulloss R.E."/>
            <person name="Uehling J."/>
            <person name="Grigoriev I.V."/>
            <person name="Vagvolgyi C."/>
            <person name="Papp T."/>
            <person name="Martin F.M."/>
            <person name="Miettinen O."/>
            <person name="Hibbett D.S."/>
            <person name="Nagy L.G."/>
        </authorList>
    </citation>
    <scope>NUCLEOTIDE SEQUENCE [LARGE SCALE GENOMIC DNA]</scope>
    <source>
        <strain evidence="2 3">CBS 309.79</strain>
    </source>
</reference>
<dbReference type="EMBL" id="ML178816">
    <property type="protein sequence ID" value="TFL05494.1"/>
    <property type="molecule type" value="Genomic_DNA"/>
</dbReference>
<dbReference type="OrthoDB" id="27601at2759"/>
<accession>A0A5C3R3S3</accession>
<dbReference type="Proteomes" id="UP000305067">
    <property type="component" value="Unassembled WGS sequence"/>
</dbReference>
<dbReference type="GO" id="GO:0006400">
    <property type="term" value="P:tRNA modification"/>
    <property type="evidence" value="ECO:0007669"/>
    <property type="project" value="InterPro"/>
</dbReference>
<dbReference type="Gene3D" id="3.20.20.105">
    <property type="entry name" value="Queuine tRNA-ribosyltransferase-like"/>
    <property type="match status" value="1"/>
</dbReference>
<proteinExistence type="predicted"/>
<name>A0A5C3R3S3_9AGAR</name>
<dbReference type="Pfam" id="PF01702">
    <property type="entry name" value="TGT"/>
    <property type="match status" value="1"/>
</dbReference>
<dbReference type="PANTHER" id="PTHR46064:SF1">
    <property type="entry name" value="QUEUINE TRNA-RIBOSYLTRANSFERASE ACCESSORY SUBUNIT 2"/>
    <property type="match status" value="1"/>
</dbReference>
<protein>
    <submittedName>
        <fullName evidence="2">tRNA-guanine(15) transglycosylase-like protein</fullName>
    </submittedName>
</protein>
<gene>
    <name evidence="2" type="ORF">BDV98DRAFT_600874</name>
</gene>
<evidence type="ECO:0000313" key="2">
    <source>
        <dbReference type="EMBL" id="TFL05494.1"/>
    </source>
</evidence>
<dbReference type="InterPro" id="IPR050852">
    <property type="entry name" value="Queuine_tRNA-ribosyltrfase"/>
</dbReference>
<dbReference type="STRING" id="1884261.A0A5C3R3S3"/>
<evidence type="ECO:0000259" key="1">
    <source>
        <dbReference type="Pfam" id="PF01702"/>
    </source>
</evidence>
<dbReference type="PANTHER" id="PTHR46064">
    <property type="entry name" value="QUEUINE TRNA-RIBOSYLTRANSFERASE ACCESSORY SUBUNIT 2"/>
    <property type="match status" value="1"/>
</dbReference>
<dbReference type="InterPro" id="IPR036511">
    <property type="entry name" value="TGT-like_sf"/>
</dbReference>
<evidence type="ECO:0000313" key="3">
    <source>
        <dbReference type="Proteomes" id="UP000305067"/>
    </source>
</evidence>
<dbReference type="InterPro" id="IPR002616">
    <property type="entry name" value="tRNA_ribo_trans-like"/>
</dbReference>
<dbReference type="SUPFAM" id="SSF51713">
    <property type="entry name" value="tRNA-guanine transglycosylase"/>
    <property type="match status" value="1"/>
</dbReference>
<sequence>MASISFSLASSSANKSKFTPRLGQLTFRHGQSPSQTLDTPGFLATTSRGVVSHLSRDHLHNTASVQWIHVPFESFLENKPPVLTRSTGPNPAHSFLGFSTEKHLVSLSVRDPSDCAEIPPNGKDFVSARCVQGVRKVTVQDWKSYAAACKPDIIFAMSDTMISAPPYSQKRITKSIERSCAWLLDILAPVSSAPPNVFVHLAGGSSVPARQTFSRTLTEKVYGKEAELVHPLECLDDGVSGYVFDLAPMRAQIGASDPYAQGKRTGEAVIELIQASLDPLPDNKIRLANSAATPHEVLRLTAGVGIDIFDSHWAQKAANIGIGLNFTFPPPSTATAGKRQDLGLNLYNNTYTHDFSTLSGEDSPHCPCLTCSPAPASSFIAHATLDEPTFAGPDFPAPKGFSRAYIHHLLHTHEMSAHTLLVLHNLAVLDQFFTDIRRMLGGGDEQQFHRAAESFCQYYDEDLAVFQEATIMWDMVDKARGKGRLMRDKPDDV</sequence>
<feature type="domain" description="tRNA-guanine(15) transglycosylase-like" evidence="1">
    <location>
        <begin position="20"/>
        <end position="457"/>
    </location>
</feature>
<keyword evidence="3" id="KW-1185">Reference proteome</keyword>